<keyword evidence="8" id="KW-0449">Lipoprotein</keyword>
<reference evidence="11 12" key="1">
    <citation type="submission" date="2015-09" db="EMBL/GenBank/DDBJ databases">
        <title>Genome sequencing project for genomic taxonomy and phylogenomics of Bacillus-like bacteria.</title>
        <authorList>
            <person name="Liu B."/>
            <person name="Wang J."/>
            <person name="Zhu Y."/>
            <person name="Liu G."/>
            <person name="Chen Q."/>
            <person name="Chen Z."/>
            <person name="Lan J."/>
            <person name="Che J."/>
            <person name="Ge C."/>
            <person name="Shi H."/>
            <person name="Pan Z."/>
            <person name="Liu X."/>
        </authorList>
    </citation>
    <scope>NUCLEOTIDE SEQUENCE [LARGE SCALE GENOMIC DNA]</scope>
    <source>
        <strain evidence="11 12">DSM 8552</strain>
    </source>
</reference>
<sequence length="389" mass="42875">MKRSVVARAIDFIFIAAGLTFVGCVVLIVTLLFGGEKFYTPLTAVITVAIIVFIGVGMFTPTREQILYRSVIGFFVLCGLTVAGYEGFKIYEANIPQVSEQDVDLQEYMPFAEQTKAKRLDQPSTLTLQGDLPRLDGATALYPLYSAFAQAVYPKKAYDLYGSEVMGNTTPDAYENLIDGKVDIIFVAGPSEQQLEDAKEKGVELKLTPIGREAFVFFVNAANPVKGLSTEQIRMIYSGTITNWLQVGGKPETIRAFQRPENSGSQTMLEKVMGTYPLMPAPEDDIASGMGGIISRTADYKNYDNAIGYSFLYFATEMVQNGNIRLLEVDGVKPDKTTIRNRTYPLSAEFYAVTAGSDNPNVEPFIQWILSPQGQSLVEKTGYTTLRDS</sequence>
<feature type="transmembrane region" description="Helical" evidence="9">
    <location>
        <begin position="12"/>
        <end position="33"/>
    </location>
</feature>
<evidence type="ECO:0000256" key="9">
    <source>
        <dbReference type="SAM" id="Phobius"/>
    </source>
</evidence>
<dbReference type="SUPFAM" id="SSF53850">
    <property type="entry name" value="Periplasmic binding protein-like II"/>
    <property type="match status" value="1"/>
</dbReference>
<keyword evidence="6" id="KW-0732">Signal</keyword>
<dbReference type="Proteomes" id="UP000051063">
    <property type="component" value="Unassembled WGS sequence"/>
</dbReference>
<feature type="domain" description="PBP" evidence="10">
    <location>
        <begin position="135"/>
        <end position="372"/>
    </location>
</feature>
<dbReference type="Pfam" id="PF12849">
    <property type="entry name" value="PBP_like_2"/>
    <property type="match status" value="1"/>
</dbReference>
<name>A0ABR5NA26_BRECH</name>
<dbReference type="PANTHER" id="PTHR30570:SF1">
    <property type="entry name" value="PHOSPHATE-BINDING PROTEIN PSTS"/>
    <property type="match status" value="1"/>
</dbReference>
<comment type="subunit">
    <text evidence="4">The complex is composed of two ATP-binding proteins (PstB), two transmembrane proteins (PstC and PstA) and a solute-binding protein (PstS).</text>
</comment>
<evidence type="ECO:0000256" key="8">
    <source>
        <dbReference type="ARBA" id="ARBA00023288"/>
    </source>
</evidence>
<dbReference type="InterPro" id="IPR050811">
    <property type="entry name" value="Phosphate_ABC_transporter"/>
</dbReference>
<keyword evidence="9" id="KW-0812">Transmembrane</keyword>
<evidence type="ECO:0000256" key="2">
    <source>
        <dbReference type="ARBA" id="ARBA00004193"/>
    </source>
</evidence>
<dbReference type="EMBL" id="LJJB01000007">
    <property type="protein sequence ID" value="KQL48415.1"/>
    <property type="molecule type" value="Genomic_DNA"/>
</dbReference>
<keyword evidence="9" id="KW-0472">Membrane</keyword>
<dbReference type="PROSITE" id="PS51257">
    <property type="entry name" value="PROKAR_LIPOPROTEIN"/>
    <property type="match status" value="1"/>
</dbReference>
<comment type="similarity">
    <text evidence="3">Belongs to the PstS family.</text>
</comment>
<evidence type="ECO:0000259" key="10">
    <source>
        <dbReference type="Pfam" id="PF12849"/>
    </source>
</evidence>
<organism evidence="11 12">
    <name type="scientific">Brevibacillus choshinensis</name>
    <dbReference type="NCBI Taxonomy" id="54911"/>
    <lineage>
        <taxon>Bacteria</taxon>
        <taxon>Bacillati</taxon>
        <taxon>Bacillota</taxon>
        <taxon>Bacilli</taxon>
        <taxon>Bacillales</taxon>
        <taxon>Paenibacillaceae</taxon>
        <taxon>Brevibacillus</taxon>
    </lineage>
</organism>
<evidence type="ECO:0000256" key="1">
    <source>
        <dbReference type="ARBA" id="ARBA00002841"/>
    </source>
</evidence>
<comment type="caution">
    <text evidence="11">The sequence shown here is derived from an EMBL/GenBank/DDBJ whole genome shotgun (WGS) entry which is preliminary data.</text>
</comment>
<feature type="transmembrane region" description="Helical" evidence="9">
    <location>
        <begin position="39"/>
        <end position="59"/>
    </location>
</feature>
<keyword evidence="5" id="KW-0813">Transport</keyword>
<comment type="function">
    <text evidence="1">Part of the ABC transporter complex PstSACB involved in phosphate import.</text>
</comment>
<comment type="subcellular location">
    <subcellularLocation>
        <location evidence="2">Cell membrane</location>
        <topology evidence="2">Lipid-anchor</topology>
    </subcellularLocation>
</comment>
<evidence type="ECO:0000313" key="11">
    <source>
        <dbReference type="EMBL" id="KQL48415.1"/>
    </source>
</evidence>
<keyword evidence="5" id="KW-0592">Phosphate transport</keyword>
<dbReference type="RefSeq" id="WP_055742697.1">
    <property type="nucleotide sequence ID" value="NZ_LJJB01000007.1"/>
</dbReference>
<evidence type="ECO:0000313" key="12">
    <source>
        <dbReference type="Proteomes" id="UP000051063"/>
    </source>
</evidence>
<evidence type="ECO:0000256" key="3">
    <source>
        <dbReference type="ARBA" id="ARBA00008725"/>
    </source>
</evidence>
<keyword evidence="9" id="KW-1133">Transmembrane helix</keyword>
<dbReference type="Gene3D" id="3.40.190.10">
    <property type="entry name" value="Periplasmic binding protein-like II"/>
    <property type="match status" value="2"/>
</dbReference>
<keyword evidence="12" id="KW-1185">Reference proteome</keyword>
<dbReference type="PANTHER" id="PTHR30570">
    <property type="entry name" value="PERIPLASMIC PHOSPHATE BINDING COMPONENT OF PHOSPHATE ABC TRANSPORTER"/>
    <property type="match status" value="1"/>
</dbReference>
<proteinExistence type="inferred from homology"/>
<dbReference type="InterPro" id="IPR024370">
    <property type="entry name" value="PBP_domain"/>
</dbReference>
<evidence type="ECO:0000256" key="7">
    <source>
        <dbReference type="ARBA" id="ARBA00023139"/>
    </source>
</evidence>
<protein>
    <recommendedName>
        <fullName evidence="10">PBP domain-containing protein</fullName>
    </recommendedName>
</protein>
<accession>A0ABR5NA26</accession>
<gene>
    <name evidence="11" type="ORF">AN963_00955</name>
</gene>
<evidence type="ECO:0000256" key="4">
    <source>
        <dbReference type="ARBA" id="ARBA00011529"/>
    </source>
</evidence>
<feature type="transmembrane region" description="Helical" evidence="9">
    <location>
        <begin position="66"/>
        <end position="85"/>
    </location>
</feature>
<evidence type="ECO:0000256" key="5">
    <source>
        <dbReference type="ARBA" id="ARBA00022592"/>
    </source>
</evidence>
<evidence type="ECO:0000256" key="6">
    <source>
        <dbReference type="ARBA" id="ARBA00022729"/>
    </source>
</evidence>
<keyword evidence="7" id="KW-0564">Palmitate</keyword>